<dbReference type="Pfam" id="PF16235">
    <property type="entry name" value="DUF4894"/>
    <property type="match status" value="1"/>
</dbReference>
<proteinExistence type="predicted"/>
<keyword evidence="3" id="KW-1185">Reference proteome</keyword>
<dbReference type="EMBL" id="LBFC01000022">
    <property type="protein sequence ID" value="ONN26854.1"/>
    <property type="molecule type" value="Genomic_DNA"/>
</dbReference>
<keyword evidence="1" id="KW-0472">Membrane</keyword>
<gene>
    <name evidence="2" type="ORF">XJ44_07085</name>
</gene>
<keyword evidence="1" id="KW-0812">Transmembrane</keyword>
<protein>
    <submittedName>
        <fullName evidence="2">Uncharacterized protein</fullName>
    </submittedName>
</protein>
<comment type="caution">
    <text evidence="2">The sequence shown here is derived from an EMBL/GenBank/DDBJ whole genome shotgun (WGS) entry which is preliminary data.</text>
</comment>
<dbReference type="InterPro" id="IPR032607">
    <property type="entry name" value="DUF4894"/>
</dbReference>
<accession>A0ABX3IHR7</accession>
<evidence type="ECO:0000313" key="3">
    <source>
        <dbReference type="Proteomes" id="UP000242616"/>
    </source>
</evidence>
<feature type="transmembrane region" description="Helical" evidence="1">
    <location>
        <begin position="6"/>
        <end position="23"/>
    </location>
</feature>
<reference evidence="2 3" key="1">
    <citation type="submission" date="2015-06" db="EMBL/GenBank/DDBJ databases">
        <title>Genome sequencing of Thermotogales isolates from hydrothermal vents.</title>
        <authorList>
            <person name="Haverkamp T.H."/>
            <person name="Kublanov I.V."/>
            <person name="Nesbo C.L."/>
        </authorList>
    </citation>
    <scope>NUCLEOTIDE SEQUENCE [LARGE SCALE GENOMIC DNA]</scope>
    <source>
        <strain evidence="3">ik275mar</strain>
    </source>
</reference>
<dbReference type="Proteomes" id="UP000242616">
    <property type="component" value="Unassembled WGS sequence"/>
</dbReference>
<name>A0ABX3IHR7_9BACT</name>
<organism evidence="2 3">
    <name type="scientific">Thermosipho affectus</name>
    <dbReference type="NCBI Taxonomy" id="660294"/>
    <lineage>
        <taxon>Bacteria</taxon>
        <taxon>Thermotogati</taxon>
        <taxon>Thermotogota</taxon>
        <taxon>Thermotogae</taxon>
        <taxon>Thermotogales</taxon>
        <taxon>Fervidobacteriaceae</taxon>
        <taxon>Thermosipho</taxon>
    </lineage>
</organism>
<evidence type="ECO:0000256" key="1">
    <source>
        <dbReference type="SAM" id="Phobius"/>
    </source>
</evidence>
<sequence length="159" mass="19295">MFDKKIIFLWSVLFIFFLFFYYPKSNLNYVEESNNVPRFILPYEDNLWIVSSNGKIIDIVDNYKVFSSLPVIVIPIDEIDYFRGKVSEKYLKNLSFGIPNFVYEINFVENYMVLNNNSKVFFNENFDFKVYFEKLKIVYKYIEPNEVYYFSNDRLIKAR</sequence>
<evidence type="ECO:0000313" key="2">
    <source>
        <dbReference type="EMBL" id="ONN26854.1"/>
    </source>
</evidence>
<keyword evidence="1" id="KW-1133">Transmembrane helix</keyword>